<organism evidence="13 14">
    <name type="scientific">Ascodesmis nigricans</name>
    <dbReference type="NCBI Taxonomy" id="341454"/>
    <lineage>
        <taxon>Eukaryota</taxon>
        <taxon>Fungi</taxon>
        <taxon>Dikarya</taxon>
        <taxon>Ascomycota</taxon>
        <taxon>Pezizomycotina</taxon>
        <taxon>Pezizomycetes</taxon>
        <taxon>Pezizales</taxon>
        <taxon>Ascodesmidaceae</taxon>
        <taxon>Ascodesmis</taxon>
    </lineage>
</organism>
<evidence type="ECO:0000313" key="14">
    <source>
        <dbReference type="Proteomes" id="UP000298138"/>
    </source>
</evidence>
<proteinExistence type="inferred from homology"/>
<dbReference type="GO" id="GO:0005681">
    <property type="term" value="C:spliceosomal complex"/>
    <property type="evidence" value="ECO:0007669"/>
    <property type="project" value="InterPro"/>
</dbReference>
<dbReference type="InterPro" id="IPR003604">
    <property type="entry name" value="Matrin/U1-like-C_Znf_C2H2"/>
</dbReference>
<dbReference type="OrthoDB" id="2160351at2759"/>
<sequence length="536" mass="61259">MPILEEQRSLCEDLERLEQACADRILEDPKSIRDRLSRDHQIANFVDRFQSQSSRLLELKRDPSGALADELSQLSTSDPFEAFYSQYNSIKDFHRRYPNEPVENLERAYKRRAVPEGGVDPSNPDVQNVVITRPWFIPDIDTMFTGEEANGRFFDLMKQHEEYLNLPGIKRITYLQYLSMFDRFDGFTMQQKRGGKYFKYVTSVAEYLESFLRRTKPLENPEAILKKIEEEFAKAWKSDDVPGWGKNAPNKTKSSGGGDDTTMGNSNEGSTSVESSFYCSTCDKPFTNKNVYDHHTKSKKHIKAAAAATSSTSIPNPSSTPNTATKSEISNLQDRATAEREFRIISLTVILSSERSATATNVERKQSLTERERQMELEALLQESTLSSSHANGGSGGADDNASDSDNDDSKIYNPLKLPLAWDGKPIPYWLYKLHGLGVEFNCEICGNYVYMGRRAFDKHFNEHRHIHGLRCLGITNTTLFREITKIDEAQRLWEKLESDKKREKQKMEQVEEMEDAMGNVMPRKVFEDLQKQGLL</sequence>
<evidence type="ECO:0000259" key="11">
    <source>
        <dbReference type="PROSITE" id="PS50157"/>
    </source>
</evidence>
<dbReference type="PROSITE" id="PS00028">
    <property type="entry name" value="ZINC_FINGER_C2H2_1"/>
    <property type="match status" value="1"/>
</dbReference>
<evidence type="ECO:0000256" key="1">
    <source>
        <dbReference type="ARBA" id="ARBA00004123"/>
    </source>
</evidence>
<evidence type="ECO:0008006" key="15">
    <source>
        <dbReference type="Google" id="ProtNLM"/>
    </source>
</evidence>
<keyword evidence="6" id="KW-0862">Zinc</keyword>
<dbReference type="InterPro" id="IPR022755">
    <property type="entry name" value="Znf_C2H2_jaz"/>
</dbReference>
<dbReference type="InterPro" id="IPR021966">
    <property type="entry name" value="SF3a60_bindingd"/>
</dbReference>
<dbReference type="InterPro" id="IPR024598">
    <property type="entry name" value="SF3a60/Prp9_C"/>
</dbReference>
<dbReference type="PANTHER" id="PTHR12786:SF2">
    <property type="entry name" value="SPLICING FACTOR 3A SUBUNIT 3"/>
    <property type="match status" value="1"/>
</dbReference>
<feature type="domain" description="C2H2-type" evidence="11">
    <location>
        <begin position="277"/>
        <end position="306"/>
    </location>
</feature>
<evidence type="ECO:0000256" key="2">
    <source>
        <dbReference type="ARBA" id="ARBA00008776"/>
    </source>
</evidence>
<evidence type="ECO:0000313" key="13">
    <source>
        <dbReference type="EMBL" id="TGZ85461.1"/>
    </source>
</evidence>
<keyword evidence="5 8" id="KW-0863">Zinc-finger</keyword>
<dbReference type="PROSITE" id="PS50171">
    <property type="entry name" value="ZF_MATRIN"/>
    <property type="match status" value="1"/>
</dbReference>
<dbReference type="Pfam" id="PF11931">
    <property type="entry name" value="SF3a60_Prp9_C"/>
    <property type="match status" value="1"/>
</dbReference>
<keyword evidence="9" id="KW-0175">Coiled coil</keyword>
<name>A0A4S2N7Z9_9PEZI</name>
<evidence type="ECO:0000256" key="9">
    <source>
        <dbReference type="SAM" id="Coils"/>
    </source>
</evidence>
<feature type="coiled-coil region" evidence="9">
    <location>
        <begin position="487"/>
        <end position="517"/>
    </location>
</feature>
<evidence type="ECO:0000256" key="7">
    <source>
        <dbReference type="ARBA" id="ARBA00023242"/>
    </source>
</evidence>
<dbReference type="Pfam" id="PF12108">
    <property type="entry name" value="SF3a60_bindingd"/>
    <property type="match status" value="1"/>
</dbReference>
<dbReference type="InterPro" id="IPR051421">
    <property type="entry name" value="RNA_Proc_DNA_Dmg_Regulator"/>
</dbReference>
<keyword evidence="4" id="KW-0479">Metal-binding</keyword>
<dbReference type="InterPro" id="IPR036236">
    <property type="entry name" value="Znf_C2H2_sf"/>
</dbReference>
<evidence type="ECO:0000259" key="12">
    <source>
        <dbReference type="PROSITE" id="PS50171"/>
    </source>
</evidence>
<protein>
    <recommendedName>
        <fullName evidence="15">Matrin-type domain-containing protein</fullName>
    </recommendedName>
</protein>
<dbReference type="SMART" id="SM00451">
    <property type="entry name" value="ZnF_U1"/>
    <property type="match status" value="1"/>
</dbReference>
<comment type="subcellular location">
    <subcellularLocation>
        <location evidence="1">Nucleus</location>
    </subcellularLocation>
</comment>
<evidence type="ECO:0000256" key="5">
    <source>
        <dbReference type="ARBA" id="ARBA00022771"/>
    </source>
</evidence>
<evidence type="ECO:0000256" key="8">
    <source>
        <dbReference type="PROSITE-ProRule" id="PRU00042"/>
    </source>
</evidence>
<dbReference type="SUPFAM" id="SSF57667">
    <property type="entry name" value="beta-beta-alpha zinc fingers"/>
    <property type="match status" value="1"/>
</dbReference>
<evidence type="ECO:0000256" key="4">
    <source>
        <dbReference type="ARBA" id="ARBA00022723"/>
    </source>
</evidence>
<dbReference type="Pfam" id="PF12171">
    <property type="entry name" value="zf-C2H2_jaz"/>
    <property type="match status" value="1"/>
</dbReference>
<dbReference type="Pfam" id="PF16837">
    <property type="entry name" value="SF3A3"/>
    <property type="match status" value="1"/>
</dbReference>
<dbReference type="GO" id="GO:0008270">
    <property type="term" value="F:zinc ion binding"/>
    <property type="evidence" value="ECO:0007669"/>
    <property type="project" value="UniProtKB-KW"/>
</dbReference>
<dbReference type="STRING" id="341454.A0A4S2N7Z9"/>
<dbReference type="GO" id="GO:0003723">
    <property type="term" value="F:RNA binding"/>
    <property type="evidence" value="ECO:0007669"/>
    <property type="project" value="InterPro"/>
</dbReference>
<keyword evidence="7" id="KW-0539">Nucleus</keyword>
<feature type="region of interest" description="Disordered" evidence="10">
    <location>
        <begin position="302"/>
        <end position="329"/>
    </location>
</feature>
<dbReference type="PANTHER" id="PTHR12786">
    <property type="entry name" value="SPLICING FACTOR SF3A-RELATED"/>
    <property type="match status" value="1"/>
</dbReference>
<feature type="region of interest" description="Disordered" evidence="10">
    <location>
        <begin position="385"/>
        <end position="408"/>
    </location>
</feature>
<dbReference type="AlphaFoldDB" id="A0A4S2N7Z9"/>
<dbReference type="GO" id="GO:0000398">
    <property type="term" value="P:mRNA splicing, via spliceosome"/>
    <property type="evidence" value="ECO:0007669"/>
    <property type="project" value="InterPro"/>
</dbReference>
<reference evidence="13 14" key="1">
    <citation type="submission" date="2019-04" db="EMBL/GenBank/DDBJ databases">
        <title>Comparative genomics and transcriptomics to analyze fruiting body development in filamentous ascomycetes.</title>
        <authorList>
            <consortium name="DOE Joint Genome Institute"/>
            <person name="Lutkenhaus R."/>
            <person name="Traeger S."/>
            <person name="Breuer J."/>
            <person name="Kuo A."/>
            <person name="Lipzen A."/>
            <person name="Pangilinan J."/>
            <person name="Dilworth D."/>
            <person name="Sandor L."/>
            <person name="Poggeler S."/>
            <person name="Barry K."/>
            <person name="Grigoriev I.V."/>
            <person name="Nowrousian M."/>
        </authorList>
    </citation>
    <scope>NUCLEOTIDE SEQUENCE [LARGE SCALE GENOMIC DNA]</scope>
    <source>
        <strain evidence="13 14">CBS 389.68</strain>
    </source>
</reference>
<feature type="region of interest" description="Disordered" evidence="10">
    <location>
        <begin position="239"/>
        <end position="270"/>
    </location>
</feature>
<gene>
    <name evidence="13" type="ORF">EX30DRAFT_24607</name>
</gene>
<feature type="domain" description="Matrin-type" evidence="12">
    <location>
        <begin position="441"/>
        <end position="472"/>
    </location>
</feature>
<dbReference type="InterPro" id="IPR000690">
    <property type="entry name" value="Matrin/U1-C_Znf_C2H2"/>
</dbReference>
<dbReference type="SMART" id="SM00355">
    <property type="entry name" value="ZnF_C2H2"/>
    <property type="match status" value="2"/>
</dbReference>
<comment type="similarity">
    <text evidence="2">Belongs to the SF3A3 family.</text>
</comment>
<dbReference type="PROSITE" id="PS50157">
    <property type="entry name" value="ZINC_FINGER_C2H2_2"/>
    <property type="match status" value="1"/>
</dbReference>
<dbReference type="EMBL" id="ML220112">
    <property type="protein sequence ID" value="TGZ85461.1"/>
    <property type="molecule type" value="Genomic_DNA"/>
</dbReference>
<dbReference type="Gene3D" id="3.30.160.60">
    <property type="entry name" value="Classic Zinc Finger"/>
    <property type="match status" value="1"/>
</dbReference>
<dbReference type="InterPro" id="IPR013087">
    <property type="entry name" value="Znf_C2H2_type"/>
</dbReference>
<dbReference type="Proteomes" id="UP000298138">
    <property type="component" value="Unassembled WGS sequence"/>
</dbReference>
<keyword evidence="14" id="KW-1185">Reference proteome</keyword>
<evidence type="ECO:0000256" key="3">
    <source>
        <dbReference type="ARBA" id="ARBA00022553"/>
    </source>
</evidence>
<evidence type="ECO:0000256" key="10">
    <source>
        <dbReference type="SAM" id="MobiDB-lite"/>
    </source>
</evidence>
<dbReference type="InterPro" id="IPR031774">
    <property type="entry name" value="SF3A3_dom"/>
</dbReference>
<keyword evidence="3" id="KW-0597">Phosphoprotein</keyword>
<accession>A0A4S2N7Z9</accession>
<dbReference type="InParanoid" id="A0A4S2N7Z9"/>
<feature type="compositionally biased region" description="Low complexity" evidence="10">
    <location>
        <begin position="304"/>
        <end position="327"/>
    </location>
</feature>
<evidence type="ECO:0000256" key="6">
    <source>
        <dbReference type="ARBA" id="ARBA00022833"/>
    </source>
</evidence>
<dbReference type="FunCoup" id="A0A4S2N7Z9">
    <property type="interactions" value="1218"/>
</dbReference>